<accession>A0A1C3PBT9</accession>
<evidence type="ECO:0000313" key="3">
    <source>
        <dbReference type="EMBL" id="SBW27266.1"/>
    </source>
</evidence>
<keyword evidence="4" id="KW-1185">Reference proteome</keyword>
<reference evidence="4" key="1">
    <citation type="submission" date="2016-02" db="EMBL/GenBank/DDBJ databases">
        <authorList>
            <person name="Wibberg D."/>
        </authorList>
    </citation>
    <scope>NUCLEOTIDE SEQUENCE [LARGE SCALE GENOMIC DNA]</scope>
</reference>
<name>A0A1C3PBT9_9ACTN</name>
<proteinExistence type="predicted"/>
<gene>
    <name evidence="3" type="ORF">FDG2_5243</name>
</gene>
<dbReference type="EMBL" id="FLUV01002198">
    <property type="protein sequence ID" value="SBW27266.1"/>
    <property type="molecule type" value="Genomic_DNA"/>
</dbReference>
<feature type="region of interest" description="Disordered" evidence="1">
    <location>
        <begin position="21"/>
        <end position="50"/>
    </location>
</feature>
<dbReference type="Pfam" id="PF01464">
    <property type="entry name" value="SLT"/>
    <property type="match status" value="1"/>
</dbReference>
<organism evidence="3 4">
    <name type="scientific">Candidatus Protofrankia californiensis</name>
    <dbReference type="NCBI Taxonomy" id="1839754"/>
    <lineage>
        <taxon>Bacteria</taxon>
        <taxon>Bacillati</taxon>
        <taxon>Actinomycetota</taxon>
        <taxon>Actinomycetes</taxon>
        <taxon>Frankiales</taxon>
        <taxon>Frankiaceae</taxon>
        <taxon>Protofrankia</taxon>
    </lineage>
</organism>
<dbReference type="Proteomes" id="UP000199013">
    <property type="component" value="Unassembled WGS sequence"/>
</dbReference>
<feature type="compositionally biased region" description="Basic residues" evidence="1">
    <location>
        <begin position="32"/>
        <end position="46"/>
    </location>
</feature>
<evidence type="ECO:0000259" key="2">
    <source>
        <dbReference type="Pfam" id="PF01464"/>
    </source>
</evidence>
<evidence type="ECO:0000256" key="1">
    <source>
        <dbReference type="SAM" id="MobiDB-lite"/>
    </source>
</evidence>
<dbReference type="PANTHER" id="PTHR37423">
    <property type="entry name" value="SOLUBLE LYTIC MUREIN TRANSGLYCOSYLASE-RELATED"/>
    <property type="match status" value="1"/>
</dbReference>
<dbReference type="PANTHER" id="PTHR37423:SF2">
    <property type="entry name" value="MEMBRANE-BOUND LYTIC MUREIN TRANSGLYCOSYLASE C"/>
    <property type="match status" value="1"/>
</dbReference>
<dbReference type="AlphaFoldDB" id="A0A1C3PBT9"/>
<protein>
    <submittedName>
        <fullName evidence="3">Lytic transglycosylase catalytic subunit</fullName>
    </submittedName>
</protein>
<dbReference type="InterPro" id="IPR008258">
    <property type="entry name" value="Transglycosylase_SLT_dom_1"/>
</dbReference>
<dbReference type="Gene3D" id="1.10.530.10">
    <property type="match status" value="1"/>
</dbReference>
<sequence>MRTADTSRCDRVHTVAYATQHNGVVDATPPRRPARPARPGRTHGASRQHPSQGVTPILILFVATAFLTTTLTGCGDGISRSASKVPPNLIPLFQNAATVYGVLSAAQLAAQARVESKFNRDAVSRAGARGMMQFLPDTWKQFGVDGNADGAVNPLDPADAILSAARYDAHLAQLVQKLPGDRVSLILAAYNAGPAAVRDAGGVPDFAETRAYVANVHNWTSRFNNQF</sequence>
<feature type="domain" description="Transglycosylase SLT" evidence="2">
    <location>
        <begin position="93"/>
        <end position="207"/>
    </location>
</feature>
<dbReference type="InterPro" id="IPR023346">
    <property type="entry name" value="Lysozyme-like_dom_sf"/>
</dbReference>
<dbReference type="SUPFAM" id="SSF53955">
    <property type="entry name" value="Lysozyme-like"/>
    <property type="match status" value="1"/>
</dbReference>
<evidence type="ECO:0000313" key="4">
    <source>
        <dbReference type="Proteomes" id="UP000199013"/>
    </source>
</evidence>
<dbReference type="CDD" id="cd00254">
    <property type="entry name" value="LT-like"/>
    <property type="match status" value="1"/>
</dbReference>